<sequence length="267" mass="28989">MGTLVGGAIAVAVTVGALVLAYAVGAPLDTVLGIAAGVLALLWMLVLLTVPWNLYFRAHAVRSEIAISKEKGIAVHPVRATEAGRIARVMLRTAVAGHVVTAGIVVAVAATTGLRLGYWFAGFFLLSTFFRPAGAWFAQVRSRLGTLLRDVKYPRDDVVELKSQVEQVVRGAEVQERKTLERYRVLEGKAEEQYRALAELRRTVDALSNSLYQRADSADRKIAALGREFEATVNRLTSNEEIISGVKAFLRLVRAEDLSAPAVPPPR</sequence>
<proteinExistence type="predicted"/>
<feature type="transmembrane region" description="Helical" evidence="2">
    <location>
        <begin position="116"/>
        <end position="138"/>
    </location>
</feature>
<feature type="coiled-coil region" evidence="1">
    <location>
        <begin position="183"/>
        <end position="210"/>
    </location>
</feature>
<keyword evidence="1" id="KW-0175">Coiled coil</keyword>
<dbReference type="EMBL" id="JAAKZV010000137">
    <property type="protein sequence ID" value="NGN67347.1"/>
    <property type="molecule type" value="Genomic_DNA"/>
</dbReference>
<evidence type="ECO:0000256" key="2">
    <source>
        <dbReference type="SAM" id="Phobius"/>
    </source>
</evidence>
<organism evidence="3 4">
    <name type="scientific">Streptomyces coryli</name>
    <dbReference type="NCBI Taxonomy" id="1128680"/>
    <lineage>
        <taxon>Bacteria</taxon>
        <taxon>Bacillati</taxon>
        <taxon>Actinomycetota</taxon>
        <taxon>Actinomycetes</taxon>
        <taxon>Kitasatosporales</taxon>
        <taxon>Streptomycetaceae</taxon>
        <taxon>Streptomyces</taxon>
    </lineage>
</organism>
<feature type="transmembrane region" description="Helical" evidence="2">
    <location>
        <begin position="89"/>
        <end position="110"/>
    </location>
</feature>
<protein>
    <submittedName>
        <fullName evidence="3">Uncharacterized protein</fullName>
    </submittedName>
</protein>
<feature type="transmembrane region" description="Helical" evidence="2">
    <location>
        <begin position="31"/>
        <end position="55"/>
    </location>
</feature>
<dbReference type="Proteomes" id="UP000481583">
    <property type="component" value="Unassembled WGS sequence"/>
</dbReference>
<gene>
    <name evidence="3" type="ORF">G5C51_26015</name>
</gene>
<evidence type="ECO:0000313" key="3">
    <source>
        <dbReference type="EMBL" id="NGN67347.1"/>
    </source>
</evidence>
<accession>A0A6G4U7S2</accession>
<comment type="caution">
    <text evidence="3">The sequence shown here is derived from an EMBL/GenBank/DDBJ whole genome shotgun (WGS) entry which is preliminary data.</text>
</comment>
<reference evidence="3 4" key="1">
    <citation type="submission" date="2020-02" db="EMBL/GenBank/DDBJ databases">
        <title>Whole-genome analyses of novel actinobacteria.</title>
        <authorList>
            <person name="Sahin N."/>
        </authorList>
    </citation>
    <scope>NUCLEOTIDE SEQUENCE [LARGE SCALE GENOMIC DNA]</scope>
    <source>
        <strain evidence="3 4">A7024</strain>
    </source>
</reference>
<keyword evidence="2" id="KW-0812">Transmembrane</keyword>
<dbReference type="RefSeq" id="WP_165240642.1">
    <property type="nucleotide sequence ID" value="NZ_JAAKZV010000137.1"/>
</dbReference>
<evidence type="ECO:0000256" key="1">
    <source>
        <dbReference type="SAM" id="Coils"/>
    </source>
</evidence>
<keyword evidence="2" id="KW-1133">Transmembrane helix</keyword>
<keyword evidence="4" id="KW-1185">Reference proteome</keyword>
<keyword evidence="2" id="KW-0472">Membrane</keyword>
<evidence type="ECO:0000313" key="4">
    <source>
        <dbReference type="Proteomes" id="UP000481583"/>
    </source>
</evidence>
<dbReference type="AlphaFoldDB" id="A0A6G4U7S2"/>
<name>A0A6G4U7S2_9ACTN</name>